<protein>
    <submittedName>
        <fullName evidence="2">Putative restriction endonuclease</fullName>
    </submittedName>
</protein>
<keyword evidence="2" id="KW-0378">Hydrolase</keyword>
<reference evidence="3" key="1">
    <citation type="submission" date="2016-06" db="EMBL/GenBank/DDBJ databases">
        <authorList>
            <person name="Varghese N."/>
            <person name="Submissions Spin"/>
        </authorList>
    </citation>
    <scope>NUCLEOTIDE SEQUENCE [LARGE SCALE GENOMIC DNA]</scope>
    <source>
        <strain evidence="3">DSM 45647</strain>
    </source>
</reference>
<evidence type="ECO:0000313" key="3">
    <source>
        <dbReference type="Proteomes" id="UP000199360"/>
    </source>
</evidence>
<keyword evidence="2" id="KW-0540">Nuclease</keyword>
<dbReference type="STRING" id="745366.GA0070213_114157"/>
<dbReference type="InterPro" id="IPR008538">
    <property type="entry name" value="Uma2"/>
</dbReference>
<dbReference type="Gene3D" id="3.90.1570.10">
    <property type="entry name" value="tt1808, chain A"/>
    <property type="match status" value="1"/>
</dbReference>
<dbReference type="GO" id="GO:0004519">
    <property type="term" value="F:endonuclease activity"/>
    <property type="evidence" value="ECO:0007669"/>
    <property type="project" value="UniProtKB-KW"/>
</dbReference>
<dbReference type="Pfam" id="PF05685">
    <property type="entry name" value="Uma2"/>
    <property type="match status" value="1"/>
</dbReference>
<dbReference type="Proteomes" id="UP000199360">
    <property type="component" value="Unassembled WGS sequence"/>
</dbReference>
<feature type="domain" description="Putative restriction endonuclease" evidence="1">
    <location>
        <begin position="11"/>
        <end position="57"/>
    </location>
</feature>
<dbReference type="AlphaFoldDB" id="A0A1C5JVS3"/>
<keyword evidence="2" id="KW-0255">Endonuclease</keyword>
<dbReference type="SUPFAM" id="SSF52980">
    <property type="entry name" value="Restriction endonuclease-like"/>
    <property type="match status" value="1"/>
</dbReference>
<sequence>MSAWSSPTPPRDGLWLHAADVALVVEIESPSSRRYDRLIKPTLYAEAGIPHYWRVERATSVR</sequence>
<proteinExistence type="predicted"/>
<dbReference type="RefSeq" id="WP_217628653.1">
    <property type="nucleotide sequence ID" value="NZ_FMDM01000014.1"/>
</dbReference>
<name>A0A1C5JVS3_9ACTN</name>
<dbReference type="InterPro" id="IPR011335">
    <property type="entry name" value="Restrct_endonuc-II-like"/>
</dbReference>
<dbReference type="CDD" id="cd06260">
    <property type="entry name" value="DUF820-like"/>
    <property type="match status" value="1"/>
</dbReference>
<dbReference type="EMBL" id="FMDM01000014">
    <property type="protein sequence ID" value="SCG74694.1"/>
    <property type="molecule type" value="Genomic_DNA"/>
</dbReference>
<evidence type="ECO:0000313" key="2">
    <source>
        <dbReference type="EMBL" id="SCG74694.1"/>
    </source>
</evidence>
<keyword evidence="3" id="KW-1185">Reference proteome</keyword>
<evidence type="ECO:0000259" key="1">
    <source>
        <dbReference type="Pfam" id="PF05685"/>
    </source>
</evidence>
<organism evidence="2 3">
    <name type="scientific">Micromonospora humi</name>
    <dbReference type="NCBI Taxonomy" id="745366"/>
    <lineage>
        <taxon>Bacteria</taxon>
        <taxon>Bacillati</taxon>
        <taxon>Actinomycetota</taxon>
        <taxon>Actinomycetes</taxon>
        <taxon>Micromonosporales</taxon>
        <taxon>Micromonosporaceae</taxon>
        <taxon>Micromonospora</taxon>
    </lineage>
</organism>
<accession>A0A1C5JVS3</accession>
<gene>
    <name evidence="2" type="ORF">GA0070213_114157</name>
</gene>
<dbReference type="InterPro" id="IPR012296">
    <property type="entry name" value="Nuclease_put_TT1808"/>
</dbReference>